<dbReference type="EMBL" id="CAJGYO010000015">
    <property type="protein sequence ID" value="CAD6269259.1"/>
    <property type="molecule type" value="Genomic_DNA"/>
</dbReference>
<evidence type="ECO:0008006" key="3">
    <source>
        <dbReference type="Google" id="ProtNLM"/>
    </source>
</evidence>
<reference evidence="1" key="1">
    <citation type="submission" date="2020-10" db="EMBL/GenBank/DDBJ databases">
        <authorList>
            <person name="Han B."/>
            <person name="Lu T."/>
            <person name="Zhao Q."/>
            <person name="Huang X."/>
            <person name="Zhao Y."/>
        </authorList>
    </citation>
    <scope>NUCLEOTIDE SEQUENCE</scope>
</reference>
<evidence type="ECO:0000313" key="1">
    <source>
        <dbReference type="EMBL" id="CAD6269259.1"/>
    </source>
</evidence>
<evidence type="ECO:0000313" key="2">
    <source>
        <dbReference type="Proteomes" id="UP000604825"/>
    </source>
</evidence>
<dbReference type="AlphaFoldDB" id="A0A811RG03"/>
<sequence length="149" mass="17769">MPYRPVWWYYTATLRERFQLVRLGDSLVVLYCDVEDCSTELWFLEDMNDDTAPHWTRRYTLQRTPFGEDEPSCPYNKYHYPLVVLDDGKMLVWVDRTSAMRAYNPETCQAQFGEAIRAEGNLRNTNSVYDRRRTEKLRIPEAELRTAIE</sequence>
<dbReference type="Proteomes" id="UP000604825">
    <property type="component" value="Unassembled WGS sequence"/>
</dbReference>
<organism evidence="1 2">
    <name type="scientific">Miscanthus lutarioriparius</name>
    <dbReference type="NCBI Taxonomy" id="422564"/>
    <lineage>
        <taxon>Eukaryota</taxon>
        <taxon>Viridiplantae</taxon>
        <taxon>Streptophyta</taxon>
        <taxon>Embryophyta</taxon>
        <taxon>Tracheophyta</taxon>
        <taxon>Spermatophyta</taxon>
        <taxon>Magnoliopsida</taxon>
        <taxon>Liliopsida</taxon>
        <taxon>Poales</taxon>
        <taxon>Poaceae</taxon>
        <taxon>PACMAD clade</taxon>
        <taxon>Panicoideae</taxon>
        <taxon>Andropogonodae</taxon>
        <taxon>Andropogoneae</taxon>
        <taxon>Saccharinae</taxon>
        <taxon>Miscanthus</taxon>
    </lineage>
</organism>
<keyword evidence="2" id="KW-1185">Reference proteome</keyword>
<name>A0A811RG03_9POAL</name>
<dbReference type="OrthoDB" id="599132at2759"/>
<proteinExistence type="predicted"/>
<gene>
    <name evidence="1" type="ORF">NCGR_LOCUS52563</name>
</gene>
<protein>
    <recommendedName>
        <fullName evidence="3">F-box associated domain-containing protein</fullName>
    </recommendedName>
</protein>
<accession>A0A811RG03</accession>
<comment type="caution">
    <text evidence="1">The sequence shown here is derived from an EMBL/GenBank/DDBJ whole genome shotgun (WGS) entry which is preliminary data.</text>
</comment>